<evidence type="ECO:0000256" key="1">
    <source>
        <dbReference type="ARBA" id="ARBA00007613"/>
    </source>
</evidence>
<dbReference type="RefSeq" id="WP_107394559.1">
    <property type="nucleotide sequence ID" value="NZ_PHHF01000035.1"/>
</dbReference>
<accession>A0A2T4I419</accession>
<dbReference type="InterPro" id="IPR003423">
    <property type="entry name" value="OMP_efflux"/>
</dbReference>
<protein>
    <submittedName>
        <fullName evidence="3">Transporter</fullName>
    </submittedName>
</protein>
<dbReference type="Proteomes" id="UP000241206">
    <property type="component" value="Unassembled WGS sequence"/>
</dbReference>
<dbReference type="InterPro" id="IPR010131">
    <property type="entry name" value="MdtP/NodT-like"/>
</dbReference>
<dbReference type="AlphaFoldDB" id="A0A2T4I419"/>
<evidence type="ECO:0000256" key="2">
    <source>
        <dbReference type="SAM" id="SignalP"/>
    </source>
</evidence>
<dbReference type="SUPFAM" id="SSF56954">
    <property type="entry name" value="Outer membrane efflux proteins (OEP)"/>
    <property type="match status" value="1"/>
</dbReference>
<organism evidence="3 4">
    <name type="scientific">Edaphosphingomonas fennica</name>
    <dbReference type="NCBI Taxonomy" id="114404"/>
    <lineage>
        <taxon>Bacteria</taxon>
        <taxon>Pseudomonadati</taxon>
        <taxon>Pseudomonadota</taxon>
        <taxon>Alphaproteobacteria</taxon>
        <taxon>Sphingomonadales</taxon>
        <taxon>Rhizorhabdaceae</taxon>
        <taxon>Edaphosphingomonas</taxon>
    </lineage>
</organism>
<reference evidence="3 4" key="1">
    <citation type="submission" date="2017-11" db="EMBL/GenBank/DDBJ databases">
        <title>Sphingomonas oleivorans sp. nov., isolated from oil-contaminated soil.</title>
        <authorList>
            <person name="Wang L."/>
            <person name="Chen L."/>
        </authorList>
    </citation>
    <scope>NUCLEOTIDE SEQUENCE [LARGE SCALE GENOMIC DNA]</scope>
    <source>
        <strain evidence="3 4">K101</strain>
    </source>
</reference>
<evidence type="ECO:0000313" key="4">
    <source>
        <dbReference type="Proteomes" id="UP000241206"/>
    </source>
</evidence>
<name>A0A2T4I419_9SPHN</name>
<dbReference type="GO" id="GO:0015562">
    <property type="term" value="F:efflux transmembrane transporter activity"/>
    <property type="evidence" value="ECO:0007669"/>
    <property type="project" value="InterPro"/>
</dbReference>
<feature type="signal peptide" evidence="2">
    <location>
        <begin position="1"/>
        <end position="19"/>
    </location>
</feature>
<gene>
    <name evidence="3" type="ORF">CV103_07855</name>
</gene>
<dbReference type="Gene3D" id="1.20.1600.10">
    <property type="entry name" value="Outer membrane efflux proteins (OEP)"/>
    <property type="match status" value="1"/>
</dbReference>
<sequence>MRLLFFAPLLAAIPAAAFADPLTFDEALARAADEAPSLQARALAVDARRSAATAAGQLPDPRLGVALDNFPVSGPPAFTYAGESMTMARVGISQDVPNLAKRHARTGRAEADIDVAEADRVVEAREIRVATALAWIDLAYAGQRLTAINDVLGRLSELAPAAVAGMASGTSRPAQALEIRQAIADLKDRRSQVVADVARATTVLARWTGDPHPETEGMIPDFAVDPDRLRGAIEHNPTLLAAIARTSQAEAGVTVARAEKRPDWSFDLSYGRRAERYGDMVSIGATVTLPLFTSKRQNPMIDASIADAGAARADEENVRRGLMADLDAGIADHLMHHEQWQRARDTLLPLARQRADLEIASYAAGRASLTDMIAAQAMLADASLSTLDREAAVARDAARLVLTYGDDR</sequence>
<dbReference type="PANTHER" id="PTHR30203:SF24">
    <property type="entry name" value="BLR4935 PROTEIN"/>
    <property type="match status" value="1"/>
</dbReference>
<feature type="chain" id="PRO_5015728589" evidence="2">
    <location>
        <begin position="20"/>
        <end position="408"/>
    </location>
</feature>
<keyword evidence="2" id="KW-0732">Signal</keyword>
<comment type="caution">
    <text evidence="3">The sequence shown here is derived from an EMBL/GenBank/DDBJ whole genome shotgun (WGS) entry which is preliminary data.</text>
</comment>
<proteinExistence type="inferred from homology"/>
<dbReference type="PANTHER" id="PTHR30203">
    <property type="entry name" value="OUTER MEMBRANE CATION EFFLUX PROTEIN"/>
    <property type="match status" value="1"/>
</dbReference>
<dbReference type="EMBL" id="PHHF01000035">
    <property type="protein sequence ID" value="PTD24150.1"/>
    <property type="molecule type" value="Genomic_DNA"/>
</dbReference>
<keyword evidence="4" id="KW-1185">Reference proteome</keyword>
<dbReference type="Pfam" id="PF02321">
    <property type="entry name" value="OEP"/>
    <property type="match status" value="1"/>
</dbReference>
<evidence type="ECO:0000313" key="3">
    <source>
        <dbReference type="EMBL" id="PTD24150.1"/>
    </source>
</evidence>
<comment type="similarity">
    <text evidence="1">Belongs to the outer membrane factor (OMF) (TC 1.B.17) family.</text>
</comment>